<dbReference type="Proteomes" id="UP001432166">
    <property type="component" value="Chromosome"/>
</dbReference>
<reference evidence="1" key="1">
    <citation type="submission" date="2022-10" db="EMBL/GenBank/DDBJ databases">
        <title>The complete genomes of actinobacterial strains from the NBC collection.</title>
        <authorList>
            <person name="Joergensen T.S."/>
            <person name="Alvarez Arevalo M."/>
            <person name="Sterndorff E.B."/>
            <person name="Faurdal D."/>
            <person name="Vuksanovic O."/>
            <person name="Mourched A.-S."/>
            <person name="Charusanti P."/>
            <person name="Shaw S."/>
            <person name="Blin K."/>
            <person name="Weber T."/>
        </authorList>
    </citation>
    <scope>NUCLEOTIDE SEQUENCE</scope>
    <source>
        <strain evidence="1">NBC_00189</strain>
    </source>
</reference>
<evidence type="ECO:0000313" key="1">
    <source>
        <dbReference type="EMBL" id="WTP49655.1"/>
    </source>
</evidence>
<protein>
    <recommendedName>
        <fullName evidence="3">DUF4265 domain-containing protein</fullName>
    </recommendedName>
</protein>
<gene>
    <name evidence="1" type="ORF">OG288_15900</name>
</gene>
<dbReference type="RefSeq" id="WP_328937691.1">
    <property type="nucleotide sequence ID" value="NZ_CP108133.1"/>
</dbReference>
<dbReference type="EMBL" id="CP108133">
    <property type="protein sequence ID" value="WTP49655.1"/>
    <property type="molecule type" value="Genomic_DNA"/>
</dbReference>
<evidence type="ECO:0000313" key="2">
    <source>
        <dbReference type="Proteomes" id="UP001432166"/>
    </source>
</evidence>
<sequence length="114" mass="12734">MWQVTATGTEGSTYVYEVDAPDYAPEDAVFEAACRQHGQERRTRGIAEYLDIRAGSYAVRLLYPQGQREKLDKIIKQATEAGLTLTAEDLEWHDGEPLIQGMEPAEWLAGMTAD</sequence>
<accession>A0ABZ1JDT2</accession>
<proteinExistence type="predicted"/>
<organism evidence="1 2">
    <name type="scientific">Streptomyces tauricus</name>
    <dbReference type="NCBI Taxonomy" id="68274"/>
    <lineage>
        <taxon>Bacteria</taxon>
        <taxon>Bacillati</taxon>
        <taxon>Actinomycetota</taxon>
        <taxon>Actinomycetes</taxon>
        <taxon>Kitasatosporales</taxon>
        <taxon>Streptomycetaceae</taxon>
        <taxon>Streptomyces</taxon>
        <taxon>Streptomyces aurantiacus group</taxon>
    </lineage>
</organism>
<name>A0ABZ1JDT2_9ACTN</name>
<evidence type="ECO:0008006" key="3">
    <source>
        <dbReference type="Google" id="ProtNLM"/>
    </source>
</evidence>
<keyword evidence="2" id="KW-1185">Reference proteome</keyword>